<dbReference type="PROSITE" id="PS50931">
    <property type="entry name" value="HTH_LYSR"/>
    <property type="match status" value="1"/>
</dbReference>
<dbReference type="InterPro" id="IPR000847">
    <property type="entry name" value="LysR_HTH_N"/>
</dbReference>
<evidence type="ECO:0000259" key="5">
    <source>
        <dbReference type="PROSITE" id="PS50931"/>
    </source>
</evidence>
<dbReference type="InterPro" id="IPR005119">
    <property type="entry name" value="LysR_subst-bd"/>
</dbReference>
<dbReference type="GO" id="GO:0006351">
    <property type="term" value="P:DNA-templated transcription"/>
    <property type="evidence" value="ECO:0007669"/>
    <property type="project" value="TreeGrafter"/>
</dbReference>
<evidence type="ECO:0000256" key="3">
    <source>
        <dbReference type="ARBA" id="ARBA00023125"/>
    </source>
</evidence>
<reference evidence="7" key="1">
    <citation type="submission" date="2016-10" db="EMBL/GenBank/DDBJ databases">
        <authorList>
            <person name="Varghese N."/>
            <person name="Submissions S."/>
        </authorList>
    </citation>
    <scope>NUCLEOTIDE SEQUENCE [LARGE SCALE GENOMIC DNA]</scope>
    <source>
        <strain evidence="7">ATCC 25963</strain>
    </source>
</reference>
<evidence type="ECO:0000256" key="1">
    <source>
        <dbReference type="ARBA" id="ARBA00009437"/>
    </source>
</evidence>
<dbReference type="Proteomes" id="UP000199400">
    <property type="component" value="Unassembled WGS sequence"/>
</dbReference>
<keyword evidence="2" id="KW-0805">Transcription regulation</keyword>
<name>A0A1I2IXX7_9BACT</name>
<comment type="similarity">
    <text evidence="1">Belongs to the LysR transcriptional regulatory family.</text>
</comment>
<evidence type="ECO:0000256" key="4">
    <source>
        <dbReference type="ARBA" id="ARBA00023163"/>
    </source>
</evidence>
<dbReference type="Pfam" id="PF03466">
    <property type="entry name" value="LysR_substrate"/>
    <property type="match status" value="1"/>
</dbReference>
<dbReference type="OrthoDB" id="5416547at2"/>
<dbReference type="InterPro" id="IPR036390">
    <property type="entry name" value="WH_DNA-bd_sf"/>
</dbReference>
<dbReference type="GO" id="GO:0003700">
    <property type="term" value="F:DNA-binding transcription factor activity"/>
    <property type="evidence" value="ECO:0007669"/>
    <property type="project" value="InterPro"/>
</dbReference>
<sequence>MDDLNVLRIFVAAAEAGSFATAGTKLGLTRSAVAKAVARLEQRTNTRLFHRTTRVVSLTDEGRALVERCRQTLAELECALDDLAGRRGEPRGVLRMTVPDAYGRLRVLPVLTRFLTEWPGLEADVSFTDRSVDVIAEGFDLAIHVGSMARSEELISRVVAHVRGNLCASPEYLSRHGEPRSVAELRRHTCLQFLQRGRRLPWLLRADNGEMMEVDIEARIRFDSSEALRDAAVRGLGIAQLPDFLTEGYLADGRLRRVLAGSEHDSVPIVAVYPTRKHLAPKVRLFIDRLVQAYRDAPVST</sequence>
<accession>A0A1I2IXX7</accession>
<dbReference type="Gene3D" id="3.40.190.290">
    <property type="match status" value="1"/>
</dbReference>
<dbReference type="AlphaFoldDB" id="A0A1I2IXX7"/>
<dbReference type="InterPro" id="IPR058163">
    <property type="entry name" value="LysR-type_TF_proteobact-type"/>
</dbReference>
<keyword evidence="4" id="KW-0804">Transcription</keyword>
<dbReference type="PANTHER" id="PTHR30537">
    <property type="entry name" value="HTH-TYPE TRANSCRIPTIONAL REGULATOR"/>
    <property type="match status" value="1"/>
</dbReference>
<feature type="domain" description="HTH lysR-type" evidence="5">
    <location>
        <begin position="1"/>
        <end position="59"/>
    </location>
</feature>
<evidence type="ECO:0000256" key="2">
    <source>
        <dbReference type="ARBA" id="ARBA00023015"/>
    </source>
</evidence>
<dbReference type="InterPro" id="IPR036388">
    <property type="entry name" value="WH-like_DNA-bd_sf"/>
</dbReference>
<organism evidence="6 7">
    <name type="scientific">Nannocystis exedens</name>
    <dbReference type="NCBI Taxonomy" id="54"/>
    <lineage>
        <taxon>Bacteria</taxon>
        <taxon>Pseudomonadati</taxon>
        <taxon>Myxococcota</taxon>
        <taxon>Polyangia</taxon>
        <taxon>Nannocystales</taxon>
        <taxon>Nannocystaceae</taxon>
        <taxon>Nannocystis</taxon>
    </lineage>
</organism>
<dbReference type="STRING" id="54.SAMN02745121_09083"/>
<protein>
    <submittedName>
        <fullName evidence="6">DNA-binding transcriptional regulator, LysR family</fullName>
    </submittedName>
</protein>
<keyword evidence="7" id="KW-1185">Reference proteome</keyword>
<dbReference type="Gene3D" id="1.10.10.10">
    <property type="entry name" value="Winged helix-like DNA-binding domain superfamily/Winged helix DNA-binding domain"/>
    <property type="match status" value="1"/>
</dbReference>
<keyword evidence="3 6" id="KW-0238">DNA-binding</keyword>
<evidence type="ECO:0000313" key="7">
    <source>
        <dbReference type="Proteomes" id="UP000199400"/>
    </source>
</evidence>
<evidence type="ECO:0000313" key="6">
    <source>
        <dbReference type="EMBL" id="SFF47275.1"/>
    </source>
</evidence>
<dbReference type="FunFam" id="1.10.10.10:FF:000001">
    <property type="entry name" value="LysR family transcriptional regulator"/>
    <property type="match status" value="1"/>
</dbReference>
<dbReference type="SUPFAM" id="SSF53850">
    <property type="entry name" value="Periplasmic binding protein-like II"/>
    <property type="match status" value="1"/>
</dbReference>
<dbReference type="CDD" id="cd08422">
    <property type="entry name" value="PBP2_CrgA_like"/>
    <property type="match status" value="1"/>
</dbReference>
<dbReference type="SUPFAM" id="SSF46785">
    <property type="entry name" value="Winged helix' DNA-binding domain"/>
    <property type="match status" value="1"/>
</dbReference>
<dbReference type="GO" id="GO:0043565">
    <property type="term" value="F:sequence-specific DNA binding"/>
    <property type="evidence" value="ECO:0007669"/>
    <property type="project" value="TreeGrafter"/>
</dbReference>
<dbReference type="PANTHER" id="PTHR30537:SF5">
    <property type="entry name" value="HTH-TYPE TRANSCRIPTIONAL ACTIVATOR TTDR-RELATED"/>
    <property type="match status" value="1"/>
</dbReference>
<dbReference type="RefSeq" id="WP_096325667.1">
    <property type="nucleotide sequence ID" value="NZ_FOMX01000102.1"/>
</dbReference>
<dbReference type="EMBL" id="FOMX01000102">
    <property type="protein sequence ID" value="SFF47275.1"/>
    <property type="molecule type" value="Genomic_DNA"/>
</dbReference>
<proteinExistence type="inferred from homology"/>
<gene>
    <name evidence="6" type="ORF">SAMN02745121_09083</name>
</gene>
<dbReference type="Pfam" id="PF00126">
    <property type="entry name" value="HTH_1"/>
    <property type="match status" value="1"/>
</dbReference>